<evidence type="ECO:0000313" key="2">
    <source>
        <dbReference type="Proteomes" id="UP000827872"/>
    </source>
</evidence>
<keyword evidence="2" id="KW-1185">Reference proteome</keyword>
<gene>
    <name evidence="1" type="ORF">K3G42_007776</name>
</gene>
<proteinExistence type="predicted"/>
<name>A0ACB8G8A8_9SAUR</name>
<reference evidence="1" key="1">
    <citation type="submission" date="2021-08" db="EMBL/GenBank/DDBJ databases">
        <title>The first chromosome-level gecko genome reveals the dynamic sex chromosomes of Neotropical dwarf geckos (Sphaerodactylidae: Sphaerodactylus).</title>
        <authorList>
            <person name="Pinto B.J."/>
            <person name="Keating S.E."/>
            <person name="Gamble T."/>
        </authorList>
    </citation>
    <scope>NUCLEOTIDE SEQUENCE</scope>
    <source>
        <strain evidence="1">TG3544</strain>
    </source>
</reference>
<dbReference type="Proteomes" id="UP000827872">
    <property type="component" value="Linkage Group LG01"/>
</dbReference>
<accession>A0ACB8G8A8</accession>
<dbReference type="EMBL" id="CM037614">
    <property type="protein sequence ID" value="KAH8015715.1"/>
    <property type="molecule type" value="Genomic_DNA"/>
</dbReference>
<evidence type="ECO:0000313" key="1">
    <source>
        <dbReference type="EMBL" id="KAH8015715.1"/>
    </source>
</evidence>
<sequence>MGGPEERVGRGKGVPRKDGAAEGQGSGERQDACWRESGGCSRQERTQASGDPKWGPFWDQGVPSRLGIAQGPQRVQLKDVGTQVSWGPGRRENGGPQGSEAATMGATQDERDQASESQTRRAKVGQRAVRWSGARPSSAEFGGLRLWGGDPAKAGNGRGKSGQGEPQKTGSCGELCDSFVVLTAKGGSPQNVGAREPCAVHPDAWPLGMGEARELKGRRGEGVRAGGVSSSRSFGGISSHDGPKRDPVRGAAVWVHKEWSKGPVEASGQVWVPRKPGRASQRLGLAWSQVGADQLSRAGNWEAEAGEAGGNSGLGQVWIPREKPAAAGGGGPGDVWVHKVRNPSGPGIMWVWAKVTNCNEEEGRDQSQVTSGCTGASKMQASQGATLLTLVLWALCSPVLSTEGKRKLQIGVKKRVDNCPVKSRKGDVLHMHYVGKLEDGTEFDSSLTRDQPFVFTLGTGQVIKGWDQGLLGMCEGEKRKLVIPSELGYGDRGAPPKIPGGATLIFEVELLKIERRQEL</sequence>
<organism evidence="1 2">
    <name type="scientific">Sphaerodactylus townsendi</name>
    <dbReference type="NCBI Taxonomy" id="933632"/>
    <lineage>
        <taxon>Eukaryota</taxon>
        <taxon>Metazoa</taxon>
        <taxon>Chordata</taxon>
        <taxon>Craniata</taxon>
        <taxon>Vertebrata</taxon>
        <taxon>Euteleostomi</taxon>
        <taxon>Lepidosauria</taxon>
        <taxon>Squamata</taxon>
        <taxon>Bifurcata</taxon>
        <taxon>Gekkota</taxon>
        <taxon>Sphaerodactylidae</taxon>
        <taxon>Sphaerodactylus</taxon>
    </lineage>
</organism>
<comment type="caution">
    <text evidence="1">The sequence shown here is derived from an EMBL/GenBank/DDBJ whole genome shotgun (WGS) entry which is preliminary data.</text>
</comment>
<protein>
    <submittedName>
        <fullName evidence="1">Uncharacterized protein</fullName>
    </submittedName>
</protein>